<gene>
    <name evidence="2" type="ORF">RZS28_19230</name>
</gene>
<dbReference type="GO" id="GO:0004519">
    <property type="term" value="F:endonuclease activity"/>
    <property type="evidence" value="ECO:0007669"/>
    <property type="project" value="UniProtKB-KW"/>
</dbReference>
<protein>
    <submittedName>
        <fullName evidence="2">Endonuclease/exonuclease/phosphatase family protein</fullName>
    </submittedName>
</protein>
<proteinExistence type="predicted"/>
<dbReference type="Proteomes" id="UP001626536">
    <property type="component" value="Plasmid pRX1"/>
</dbReference>
<keyword evidence="2" id="KW-0540">Nuclease</keyword>
<evidence type="ECO:0000313" key="2">
    <source>
        <dbReference type="EMBL" id="WOJ91602.1"/>
    </source>
</evidence>
<dbReference type="RefSeq" id="WP_318655024.1">
    <property type="nucleotide sequence ID" value="NZ_CP136863.1"/>
</dbReference>
<sequence>MTVSFRLATFNLENFDVLRGRESEFERRIAVLRPILRGMAADVLCLQEVDAQKALPHGPRQFLALDRLLCETEYQSYHRAASVRPGSTTPADVHNLVILSRWPIREQKQLHHDIVAKWSWTPPGEGSSPPRPIEIEWDRPLLYAKIALPGDVALHVVNLHLRAPRGVPIPNDRKNVGCVSSRAWAEGQFLAAQRREGQALEVRLFVERLFDYEPNALIAICGDLNSEEHDTPARLLTGTPDEDCETMSRRALVPLGMRVEEAHRFTVVHAERRVLIDHILASHPLAASCTGVVILNEGLQDEVKAKEPVLGSLHAPVVASFALDVETVFNAEHVVTPKES</sequence>
<keyword evidence="3" id="KW-1185">Reference proteome</keyword>
<feature type="domain" description="Endonuclease/exonuclease/phosphatase" evidence="1">
    <location>
        <begin position="8"/>
        <end position="296"/>
    </location>
</feature>
<keyword evidence="2" id="KW-0614">Plasmid</keyword>
<dbReference type="SUPFAM" id="SSF56219">
    <property type="entry name" value="DNase I-like"/>
    <property type="match status" value="1"/>
</dbReference>
<keyword evidence="2" id="KW-0255">Endonuclease</keyword>
<dbReference type="InterPro" id="IPR036691">
    <property type="entry name" value="Endo/exonu/phosph_ase_sf"/>
</dbReference>
<dbReference type="PANTHER" id="PTHR42834:SF1">
    <property type="entry name" value="ENDONUCLEASE_EXONUCLEASE_PHOSPHATASE FAMILY PROTEIN (AFU_ORTHOLOGUE AFUA_3G09210)"/>
    <property type="match status" value="1"/>
</dbReference>
<geneLocation type="plasmid" evidence="2 3">
    <name>pRX1</name>
</geneLocation>
<dbReference type="Pfam" id="PF03372">
    <property type="entry name" value="Exo_endo_phos"/>
    <property type="match status" value="1"/>
</dbReference>
<reference evidence="2 3" key="1">
    <citation type="submission" date="2023-10" db="EMBL/GenBank/DDBJ databases">
        <title>Novel methanotroph of the genus Methylocapsa from a subarctic wetland.</title>
        <authorList>
            <person name="Belova S.E."/>
            <person name="Oshkin I.Y."/>
            <person name="Miroshnikov K."/>
            <person name="Dedysh S.N."/>
        </authorList>
    </citation>
    <scope>NUCLEOTIDE SEQUENCE [LARGE SCALE GENOMIC DNA]</scope>
    <source>
        <strain evidence="2 3">RX1</strain>
        <plasmid evidence="2 3">pRX1</plasmid>
    </source>
</reference>
<organism evidence="2 3">
    <name type="scientific">Methylocapsa polymorpha</name>
    <dbReference type="NCBI Taxonomy" id="3080828"/>
    <lineage>
        <taxon>Bacteria</taxon>
        <taxon>Pseudomonadati</taxon>
        <taxon>Pseudomonadota</taxon>
        <taxon>Alphaproteobacteria</taxon>
        <taxon>Hyphomicrobiales</taxon>
        <taxon>Beijerinckiaceae</taxon>
        <taxon>Methylocapsa</taxon>
    </lineage>
</organism>
<keyword evidence="2" id="KW-0378">Hydrolase</keyword>
<evidence type="ECO:0000259" key="1">
    <source>
        <dbReference type="Pfam" id="PF03372"/>
    </source>
</evidence>
<dbReference type="PANTHER" id="PTHR42834">
    <property type="entry name" value="ENDONUCLEASE/EXONUCLEASE/PHOSPHATASE FAMILY PROTEIN (AFU_ORTHOLOGUE AFUA_3G09210)"/>
    <property type="match status" value="1"/>
</dbReference>
<evidence type="ECO:0000313" key="3">
    <source>
        <dbReference type="Proteomes" id="UP001626536"/>
    </source>
</evidence>
<dbReference type="EMBL" id="CP136863">
    <property type="protein sequence ID" value="WOJ91602.1"/>
    <property type="molecule type" value="Genomic_DNA"/>
</dbReference>
<accession>A0ABZ0HWC2</accession>
<dbReference type="InterPro" id="IPR005135">
    <property type="entry name" value="Endo/exonuclease/phosphatase"/>
</dbReference>
<dbReference type="Gene3D" id="3.60.10.10">
    <property type="entry name" value="Endonuclease/exonuclease/phosphatase"/>
    <property type="match status" value="1"/>
</dbReference>
<name>A0ABZ0HWC2_9HYPH</name>